<reference evidence="2" key="3">
    <citation type="submission" date="2025-09" db="UniProtKB">
        <authorList>
            <consortium name="Ensembl"/>
        </authorList>
    </citation>
    <scope>IDENTIFICATION</scope>
</reference>
<dbReference type="Pfam" id="PF15316">
    <property type="entry name" value="MDFI"/>
    <property type="match status" value="1"/>
</dbReference>
<gene>
    <name evidence="2" type="primary">MDFIC2</name>
</gene>
<evidence type="ECO:0000256" key="1">
    <source>
        <dbReference type="ARBA" id="ARBA00025778"/>
    </source>
</evidence>
<dbReference type="GeneTree" id="ENSGT00730000111641"/>
<comment type="similarity">
    <text evidence="1">Belongs to the MDFI family.</text>
</comment>
<accession>A0A8C9S002</accession>
<proteinExistence type="inferred from homology"/>
<dbReference type="InterPro" id="IPR026134">
    <property type="entry name" value="MDFI/MDFIC"/>
</dbReference>
<sequence length="144" mass="15980">MLEVLQVLCHCEMKTTMFTAHPDGKRMDGSSSSFSTELAEGLVLLLNQTRCLVFLRHTDDCASIILTCLFCRFYDVLLMLPDTCESAALRCCPTCGLLSAPAEPLHSHDDCNCNLEFDCGLLDACHETGECLELAMEVSEICYR</sequence>
<dbReference type="Ensembl" id="ENSSFOT00015025846.2">
    <property type="protein sequence ID" value="ENSSFOP00015025565.2"/>
    <property type="gene ID" value="ENSSFOG00015016439.2"/>
</dbReference>
<keyword evidence="3" id="KW-1185">Reference proteome</keyword>
<organism evidence="2 3">
    <name type="scientific">Scleropages formosus</name>
    <name type="common">Asian bonytongue</name>
    <name type="synonym">Osteoglossum formosum</name>
    <dbReference type="NCBI Taxonomy" id="113540"/>
    <lineage>
        <taxon>Eukaryota</taxon>
        <taxon>Metazoa</taxon>
        <taxon>Chordata</taxon>
        <taxon>Craniata</taxon>
        <taxon>Vertebrata</taxon>
        <taxon>Euteleostomi</taxon>
        <taxon>Actinopterygii</taxon>
        <taxon>Neopterygii</taxon>
        <taxon>Teleostei</taxon>
        <taxon>Osteoglossocephala</taxon>
        <taxon>Osteoglossomorpha</taxon>
        <taxon>Osteoglossiformes</taxon>
        <taxon>Osteoglossidae</taxon>
        <taxon>Scleropages</taxon>
    </lineage>
</organism>
<dbReference type="PANTHER" id="PTHR15304:SF2">
    <property type="entry name" value="MYOD FAMILY INHIBITOR DOMAIN-CONTAINING PROTEIN 2"/>
    <property type="match status" value="1"/>
</dbReference>
<dbReference type="PANTHER" id="PTHR15304">
    <property type="entry name" value="MYOD FAMILY INHIBITOR"/>
    <property type="match status" value="1"/>
</dbReference>
<dbReference type="Proteomes" id="UP000694397">
    <property type="component" value="Chromosome 22"/>
</dbReference>
<dbReference type="GO" id="GO:0010468">
    <property type="term" value="P:regulation of gene expression"/>
    <property type="evidence" value="ECO:0007669"/>
    <property type="project" value="UniProtKB-ARBA"/>
</dbReference>
<protein>
    <submittedName>
        <fullName evidence="2">MyoD family inhibitor domain containing 2</fullName>
    </submittedName>
</protein>
<evidence type="ECO:0000313" key="3">
    <source>
        <dbReference type="Proteomes" id="UP000694397"/>
    </source>
</evidence>
<evidence type="ECO:0000313" key="2">
    <source>
        <dbReference type="Ensembl" id="ENSSFOP00015025565.2"/>
    </source>
</evidence>
<reference evidence="2 3" key="1">
    <citation type="submission" date="2019-04" db="EMBL/GenBank/DDBJ databases">
        <authorList>
            <consortium name="Wellcome Sanger Institute Data Sharing"/>
        </authorList>
    </citation>
    <scope>NUCLEOTIDE SEQUENCE [LARGE SCALE GENOMIC DNA]</scope>
</reference>
<reference evidence="2" key="2">
    <citation type="submission" date="2025-08" db="UniProtKB">
        <authorList>
            <consortium name="Ensembl"/>
        </authorList>
    </citation>
    <scope>IDENTIFICATION</scope>
</reference>
<dbReference type="OrthoDB" id="8767764at2759"/>
<dbReference type="AlphaFoldDB" id="A0A8C9S002"/>
<name>A0A8C9S002_SCLFO</name>